<reference evidence="2" key="1">
    <citation type="submission" date="2010-07" db="EMBL/GenBank/DDBJ databases">
        <authorList>
            <person name="Muzny D."/>
            <person name="Qin X."/>
            <person name="Buhay C."/>
            <person name="Dugan-Rocha S."/>
            <person name="Ding Y."/>
            <person name="Chen G."/>
            <person name="Hawes A."/>
            <person name="Holder M."/>
            <person name="Jhangiani S."/>
            <person name="Johnson A."/>
            <person name="Khan Z."/>
            <person name="Li Z."/>
            <person name="Liu W."/>
            <person name="Liu X."/>
            <person name="Perez L."/>
            <person name="Shen H."/>
            <person name="Wang Q."/>
            <person name="Watt J."/>
            <person name="Xi L."/>
            <person name="Xin Y."/>
            <person name="Zhou J."/>
            <person name="Deng J."/>
            <person name="Jiang H."/>
            <person name="Liu Y."/>
            <person name="Qu J."/>
            <person name="Song X.-Z."/>
            <person name="Zhang L."/>
            <person name="Villasana D."/>
            <person name="Johnson A."/>
            <person name="Liu J."/>
            <person name="Liyanage D."/>
            <person name="Lorensuhewa L."/>
            <person name="Robinson T."/>
            <person name="Song A."/>
            <person name="Song B.-B."/>
            <person name="Dinh H."/>
            <person name="Thornton R."/>
            <person name="Coyle M."/>
            <person name="Francisco L."/>
            <person name="Jackson L."/>
            <person name="Javaid M."/>
            <person name="Korchina V."/>
            <person name="Kovar C."/>
            <person name="Mata R."/>
            <person name="Mathew T."/>
            <person name="Ngo R."/>
            <person name="Nguyen L."/>
            <person name="Nguyen N."/>
            <person name="Okwuonu G."/>
            <person name="Ongeri F."/>
            <person name="Pham C."/>
            <person name="Simmons D."/>
            <person name="Wilczek-Boney K."/>
            <person name="Hale W."/>
            <person name="Jakkamsetti A."/>
            <person name="Pham P."/>
            <person name="Ruth R."/>
            <person name="San Lucas F."/>
            <person name="Warren J."/>
            <person name="Zhang J."/>
            <person name="Zhao Z."/>
            <person name="Zhou C."/>
            <person name="Zhu D."/>
            <person name="Lee S."/>
            <person name="Bess C."/>
            <person name="Blankenburg K."/>
            <person name="Forbes L."/>
            <person name="Fu Q."/>
            <person name="Gubbala S."/>
            <person name="Hirani K."/>
            <person name="Jayaseelan J.C."/>
            <person name="Lara F."/>
            <person name="Munidasa M."/>
            <person name="Palculict T."/>
            <person name="Patil S."/>
            <person name="Pu L.-L."/>
            <person name="Saada N."/>
            <person name="Tang L."/>
            <person name="Weissenberger G."/>
            <person name="Zhu Y."/>
            <person name="Hemphill L."/>
            <person name="Shang Y."/>
            <person name="Youmans B."/>
            <person name="Ayvaz T."/>
            <person name="Ross M."/>
            <person name="Santibanez J."/>
            <person name="Aqrawi P."/>
            <person name="Gross S."/>
            <person name="Joshi V."/>
            <person name="Fowler G."/>
            <person name="Nazareth L."/>
            <person name="Reid J."/>
            <person name="Worley K."/>
            <person name="Petrosino J."/>
            <person name="Highlander S."/>
            <person name="Gibbs R."/>
        </authorList>
    </citation>
    <scope>NUCLEOTIDE SEQUENCE [LARGE SCALE GENOMIC DNA]</scope>
    <source>
        <strain evidence="2">ATCC 33861</strain>
    </source>
</reference>
<accession>D7VGG3</accession>
<name>D7VGG3_SPHSI</name>
<keyword evidence="1" id="KW-0472">Membrane</keyword>
<comment type="caution">
    <text evidence="2">The sequence shown here is derived from an EMBL/GenBank/DDBJ whole genome shotgun (WGS) entry which is preliminary data.</text>
</comment>
<dbReference type="AlphaFoldDB" id="D7VGG3"/>
<keyword evidence="1" id="KW-0812">Transmembrane</keyword>
<sequence>MKNKIIIVLVPIILAALISAYLTFEGSFINAVLSPLTGCGALLGLLNLGLTKISKLVCIILNTILGILIFALLYFVKAEYILQYLLIGGIIGLLTGIINSLLISRPQKNNP</sequence>
<feature type="transmembrane region" description="Helical" evidence="1">
    <location>
        <begin position="56"/>
        <end position="75"/>
    </location>
</feature>
<protein>
    <submittedName>
        <fullName evidence="2">Uncharacterized protein</fullName>
    </submittedName>
</protein>
<dbReference type="RefSeq" id="WP_003002022.1">
    <property type="nucleotide sequence ID" value="NZ_GL379778.1"/>
</dbReference>
<proteinExistence type="predicted"/>
<dbReference type="HOGENOM" id="CLU_2156754_0_0_10"/>
<evidence type="ECO:0000313" key="3">
    <source>
        <dbReference type="Proteomes" id="UP000006258"/>
    </source>
</evidence>
<evidence type="ECO:0000256" key="1">
    <source>
        <dbReference type="SAM" id="Phobius"/>
    </source>
</evidence>
<keyword evidence="1" id="KW-1133">Transmembrane helix</keyword>
<feature type="transmembrane region" description="Helical" evidence="1">
    <location>
        <begin position="5"/>
        <end position="22"/>
    </location>
</feature>
<dbReference type="EMBL" id="ACHA02000001">
    <property type="protein sequence ID" value="EFK60138.1"/>
    <property type="molecule type" value="Genomic_DNA"/>
</dbReference>
<dbReference type="Proteomes" id="UP000006258">
    <property type="component" value="Unassembled WGS sequence"/>
</dbReference>
<organism evidence="2 3">
    <name type="scientific">Sphingobacterium spiritivorum ATCC 33861</name>
    <dbReference type="NCBI Taxonomy" id="525373"/>
    <lineage>
        <taxon>Bacteria</taxon>
        <taxon>Pseudomonadati</taxon>
        <taxon>Bacteroidota</taxon>
        <taxon>Sphingobacteriia</taxon>
        <taxon>Sphingobacteriales</taxon>
        <taxon>Sphingobacteriaceae</taxon>
        <taxon>Sphingobacterium</taxon>
    </lineage>
</organism>
<gene>
    <name evidence="2" type="ORF">HMPREF0766_10082</name>
</gene>
<keyword evidence="3" id="KW-1185">Reference proteome</keyword>
<dbReference type="GeneID" id="95430450"/>
<feature type="transmembrane region" description="Helical" evidence="1">
    <location>
        <begin position="81"/>
        <end position="103"/>
    </location>
</feature>
<feature type="transmembrane region" description="Helical" evidence="1">
    <location>
        <begin position="28"/>
        <end position="49"/>
    </location>
</feature>
<evidence type="ECO:0000313" key="2">
    <source>
        <dbReference type="EMBL" id="EFK60138.1"/>
    </source>
</evidence>